<dbReference type="EMBL" id="CP147407">
    <property type="protein sequence ID" value="WXB99065.1"/>
    <property type="molecule type" value="Genomic_DNA"/>
</dbReference>
<comment type="similarity">
    <text evidence="2 8">Belongs to the PHP hydrolase family. HisK subfamily.</text>
</comment>
<protein>
    <recommendedName>
        <fullName evidence="3 8">Histidinol-phosphatase</fullName>
        <shortName evidence="8">HolPase</shortName>
        <ecNumber evidence="3 8">3.1.3.15</ecNumber>
    </recommendedName>
</protein>
<keyword evidence="5 8" id="KW-0378">Hydrolase</keyword>
<dbReference type="InterPro" id="IPR004013">
    <property type="entry name" value="PHP_dom"/>
</dbReference>
<dbReference type="EC" id="3.1.3.15" evidence="3 8"/>
<keyword evidence="6 8" id="KW-0368">Histidine biosynthesis</keyword>
<evidence type="ECO:0000256" key="2">
    <source>
        <dbReference type="ARBA" id="ARBA00009152"/>
    </source>
</evidence>
<dbReference type="PANTHER" id="PTHR21039:SF0">
    <property type="entry name" value="HISTIDINOL-PHOSPHATASE"/>
    <property type="match status" value="1"/>
</dbReference>
<dbReference type="Proteomes" id="UP001377337">
    <property type="component" value="Chromosome"/>
</dbReference>
<dbReference type="SUPFAM" id="SSF89550">
    <property type="entry name" value="PHP domain-like"/>
    <property type="match status" value="1"/>
</dbReference>
<dbReference type="GO" id="GO:0004401">
    <property type="term" value="F:histidinol-phosphatase activity"/>
    <property type="evidence" value="ECO:0007669"/>
    <property type="project" value="UniProtKB-EC"/>
</dbReference>
<keyword evidence="11" id="KW-1185">Reference proteome</keyword>
<evidence type="ECO:0000259" key="9">
    <source>
        <dbReference type="Pfam" id="PF02811"/>
    </source>
</evidence>
<evidence type="ECO:0000256" key="1">
    <source>
        <dbReference type="ARBA" id="ARBA00004970"/>
    </source>
</evidence>
<organism evidence="10 11">
    <name type="scientific">Metabacillus sediminis</name>
    <dbReference type="NCBI Taxonomy" id="3117746"/>
    <lineage>
        <taxon>Bacteria</taxon>
        <taxon>Bacillati</taxon>
        <taxon>Bacillota</taxon>
        <taxon>Bacilli</taxon>
        <taxon>Bacillales</taxon>
        <taxon>Bacillaceae</taxon>
        <taxon>Metabacillus</taxon>
    </lineage>
</organism>
<evidence type="ECO:0000256" key="3">
    <source>
        <dbReference type="ARBA" id="ARBA00013085"/>
    </source>
</evidence>
<dbReference type="InterPro" id="IPR016195">
    <property type="entry name" value="Pol/histidinol_Pase-like"/>
</dbReference>
<proteinExistence type="inferred from homology"/>
<dbReference type="Gene3D" id="3.20.20.140">
    <property type="entry name" value="Metal-dependent hydrolases"/>
    <property type="match status" value="1"/>
</dbReference>
<dbReference type="NCBIfam" id="NF005996">
    <property type="entry name" value="PRK08123.1"/>
    <property type="match status" value="1"/>
</dbReference>
<evidence type="ECO:0000256" key="7">
    <source>
        <dbReference type="ARBA" id="ARBA00049158"/>
    </source>
</evidence>
<evidence type="ECO:0000256" key="4">
    <source>
        <dbReference type="ARBA" id="ARBA00022605"/>
    </source>
</evidence>
<sequence>MKIDGHVHTPFCPHGSPDSLKSYAERAIELGFKEISFTEHAPLPEGFSDPVPEKDSALPMEQLELYIHSILEIKKAYSKEIRINLGFEIDYIEGFEAATSKFLNNYGEIMDDSILSVHFLLNNGNYYCLDYSEEGFAEICRAAGSVEDTYNLYYRTVEKSILSDLGSWKPKRIGHITLAHKFQLLFPAPGQDLERISSLLDLIKAGGYELDYNTAGLRKKHCQNPYPYNSAARLAIEKGIPLVYGSDAHMAEDTGADYQAFERLITGLPLSSE</sequence>
<reference evidence="10 11" key="1">
    <citation type="submission" date="2024-02" db="EMBL/GenBank/DDBJ databases">
        <title>Seven novel Bacillus-like species.</title>
        <authorList>
            <person name="Liu G."/>
        </authorList>
    </citation>
    <scope>NUCLEOTIDE SEQUENCE [LARGE SCALE GENOMIC DNA]</scope>
    <source>
        <strain evidence="10 11">FJAT-52054</strain>
    </source>
</reference>
<comment type="pathway">
    <text evidence="1 8">Amino-acid biosynthesis; L-histidine biosynthesis; L-histidine from 5-phospho-alpha-D-ribose 1-diphosphate: step 8/9.</text>
</comment>
<evidence type="ECO:0000256" key="8">
    <source>
        <dbReference type="RuleBase" id="RU366003"/>
    </source>
</evidence>
<name>A0ABZ2NP02_9BACI</name>
<keyword evidence="4 8" id="KW-0028">Amino-acid biosynthesis</keyword>
<dbReference type="CDD" id="cd12110">
    <property type="entry name" value="PHP_HisPPase_Hisj_like"/>
    <property type="match status" value="1"/>
</dbReference>
<feature type="domain" description="PHP" evidence="9">
    <location>
        <begin position="4"/>
        <end position="215"/>
    </location>
</feature>
<gene>
    <name evidence="10" type="primary">hisJ</name>
    <name evidence="10" type="ORF">WCV65_15250</name>
</gene>
<comment type="catalytic activity">
    <reaction evidence="7 8">
        <text>L-histidinol phosphate + H2O = L-histidinol + phosphate</text>
        <dbReference type="Rhea" id="RHEA:14465"/>
        <dbReference type="ChEBI" id="CHEBI:15377"/>
        <dbReference type="ChEBI" id="CHEBI:43474"/>
        <dbReference type="ChEBI" id="CHEBI:57699"/>
        <dbReference type="ChEBI" id="CHEBI:57980"/>
        <dbReference type="EC" id="3.1.3.15"/>
    </reaction>
</comment>
<evidence type="ECO:0000313" key="10">
    <source>
        <dbReference type="EMBL" id="WXB99065.1"/>
    </source>
</evidence>
<dbReference type="PANTHER" id="PTHR21039">
    <property type="entry name" value="HISTIDINOL PHOSPHATASE-RELATED"/>
    <property type="match status" value="1"/>
</dbReference>
<evidence type="ECO:0000256" key="5">
    <source>
        <dbReference type="ARBA" id="ARBA00022801"/>
    </source>
</evidence>
<evidence type="ECO:0000256" key="6">
    <source>
        <dbReference type="ARBA" id="ARBA00023102"/>
    </source>
</evidence>
<evidence type="ECO:0000313" key="11">
    <source>
        <dbReference type="Proteomes" id="UP001377337"/>
    </source>
</evidence>
<dbReference type="Pfam" id="PF02811">
    <property type="entry name" value="PHP"/>
    <property type="match status" value="1"/>
</dbReference>
<dbReference type="RefSeq" id="WP_338782321.1">
    <property type="nucleotide sequence ID" value="NZ_CP147407.1"/>
</dbReference>
<dbReference type="NCBIfam" id="TIGR01856">
    <property type="entry name" value="hisJ_fam"/>
    <property type="match status" value="1"/>
</dbReference>
<dbReference type="InterPro" id="IPR010140">
    <property type="entry name" value="Histidinol_P_phosphatase_HisJ"/>
</dbReference>
<accession>A0ABZ2NP02</accession>